<dbReference type="GO" id="GO:0019619">
    <property type="term" value="P:3,4-dihydroxybenzoate catabolic process"/>
    <property type="evidence" value="ECO:0007669"/>
    <property type="project" value="InterPro"/>
</dbReference>
<dbReference type="Gene3D" id="2.60.130.10">
    <property type="entry name" value="Aromatic compound dioxygenase"/>
    <property type="match status" value="1"/>
</dbReference>
<evidence type="ECO:0000313" key="7">
    <source>
        <dbReference type="Proteomes" id="UP000677152"/>
    </source>
</evidence>
<dbReference type="InterPro" id="IPR024756">
    <property type="entry name" value="PCDO_beta_N"/>
</dbReference>
<reference evidence="6" key="1">
    <citation type="submission" date="2021-04" db="EMBL/GenBank/DDBJ databases">
        <title>Genomic sequence of Actinosynnema pretiosum subsp. pretiosum ATCC 31280 (C-14919).</title>
        <authorList>
            <person name="Bai L."/>
            <person name="Wang X."/>
            <person name="Xiao Y."/>
        </authorList>
    </citation>
    <scope>NUCLEOTIDE SEQUENCE</scope>
    <source>
        <strain evidence="6">ATCC 31280</strain>
    </source>
</reference>
<dbReference type="NCBIfam" id="TIGR02422">
    <property type="entry name" value="protocat_beta"/>
    <property type="match status" value="1"/>
</dbReference>
<organism evidence="6 7">
    <name type="scientific">Actinosynnema pretiosum subsp. pretiosum</name>
    <dbReference type="NCBI Taxonomy" id="103721"/>
    <lineage>
        <taxon>Bacteria</taxon>
        <taxon>Bacillati</taxon>
        <taxon>Actinomycetota</taxon>
        <taxon>Actinomycetes</taxon>
        <taxon>Pseudonocardiales</taxon>
        <taxon>Pseudonocardiaceae</taxon>
        <taxon>Actinosynnema</taxon>
    </lineage>
</organism>
<dbReference type="Proteomes" id="UP000677152">
    <property type="component" value="Chromosome"/>
</dbReference>
<dbReference type="PROSITE" id="PS00083">
    <property type="entry name" value="INTRADIOL_DIOXYGENAS"/>
    <property type="match status" value="1"/>
</dbReference>
<name>A0AA45L508_9PSEU</name>
<sequence>MPSTTIPEYRRDPGSQPPVDFPAYRSNALRAPRRPLVLLPQRLTEVTGPLLGADRVGEHDHDLTAGHPGEPIGQRITLSGRVLDGGGRPVTGALVEVWQANAAGRYRHDADRHPAPLDPNFTGAGRCVTDSTGAYSFTTVRPGAYPWRNHDNAWRPAHVHFSLFGVAFTQRLITQVYFPGDPLLPLDPVFDSVRDEAARASLVAAFDLGRTVPERSLGYRWDIVLRGKDPTPLGDDDD</sequence>
<protein>
    <submittedName>
        <fullName evidence="6">Protocatechuate 3,4-dioxygenase subunit beta</fullName>
        <ecNumber evidence="6">1.13.11.3</ecNumber>
    </submittedName>
</protein>
<dbReference type="InterPro" id="IPR000627">
    <property type="entry name" value="Intradiol_dOase_C"/>
</dbReference>
<feature type="region of interest" description="Disordered" evidence="4">
    <location>
        <begin position="1"/>
        <end position="21"/>
    </location>
</feature>
<dbReference type="InterPro" id="IPR050770">
    <property type="entry name" value="Intradiol_RC_Dioxygenase"/>
</dbReference>
<dbReference type="PANTHER" id="PTHR33711">
    <property type="entry name" value="DIOXYGENASE, PUTATIVE (AFU_ORTHOLOGUE AFUA_2G02910)-RELATED"/>
    <property type="match status" value="1"/>
</dbReference>
<proteinExistence type="inferred from homology"/>
<dbReference type="Pfam" id="PF12391">
    <property type="entry name" value="PCDO_beta_N"/>
    <property type="match status" value="1"/>
</dbReference>
<dbReference type="GO" id="GO:0018578">
    <property type="term" value="F:protocatechuate 3,4-dioxygenase activity"/>
    <property type="evidence" value="ECO:0007669"/>
    <property type="project" value="UniProtKB-EC"/>
</dbReference>
<dbReference type="PANTHER" id="PTHR33711:SF10">
    <property type="entry name" value="INTRADIOL RING-CLEAVAGE DIOXYGENASES DOMAIN-CONTAINING PROTEIN"/>
    <property type="match status" value="1"/>
</dbReference>
<evidence type="ECO:0000256" key="1">
    <source>
        <dbReference type="ARBA" id="ARBA00007825"/>
    </source>
</evidence>
<accession>A0AA45L508</accession>
<evidence type="ECO:0000259" key="5">
    <source>
        <dbReference type="PROSITE" id="PS00083"/>
    </source>
</evidence>
<evidence type="ECO:0000313" key="6">
    <source>
        <dbReference type="EMBL" id="QUF03584.1"/>
    </source>
</evidence>
<dbReference type="AlphaFoldDB" id="A0AA45L508"/>
<dbReference type="SUPFAM" id="SSF49482">
    <property type="entry name" value="Aromatic compound dioxygenase"/>
    <property type="match status" value="1"/>
</dbReference>
<gene>
    <name evidence="6" type="primary">pcaH</name>
    <name evidence="6" type="ORF">KCV87_30040</name>
</gene>
<dbReference type="Pfam" id="PF00775">
    <property type="entry name" value="Dioxygenase_C"/>
    <property type="match status" value="1"/>
</dbReference>
<comment type="similarity">
    <text evidence="1">Belongs to the intradiol ring-cleavage dioxygenase family.</text>
</comment>
<keyword evidence="3 6" id="KW-0560">Oxidoreductase</keyword>
<dbReference type="InterPro" id="IPR015889">
    <property type="entry name" value="Intradiol_dOase_core"/>
</dbReference>
<dbReference type="EC" id="1.13.11.3" evidence="6"/>
<evidence type="ECO:0000256" key="2">
    <source>
        <dbReference type="ARBA" id="ARBA00022964"/>
    </source>
</evidence>
<dbReference type="InterPro" id="IPR012785">
    <property type="entry name" value="Protocat_dOase_b"/>
</dbReference>
<keyword evidence="2" id="KW-0223">Dioxygenase</keyword>
<feature type="domain" description="Intradiol ring-cleavage dioxygenases" evidence="5">
    <location>
        <begin position="78"/>
        <end position="106"/>
    </location>
</feature>
<evidence type="ECO:0000256" key="3">
    <source>
        <dbReference type="ARBA" id="ARBA00023002"/>
    </source>
</evidence>
<evidence type="ECO:0000256" key="4">
    <source>
        <dbReference type="SAM" id="MobiDB-lite"/>
    </source>
</evidence>
<dbReference type="EMBL" id="CP073249">
    <property type="protein sequence ID" value="QUF03584.1"/>
    <property type="molecule type" value="Genomic_DNA"/>
</dbReference>
<dbReference type="GO" id="GO:0008199">
    <property type="term" value="F:ferric iron binding"/>
    <property type="evidence" value="ECO:0007669"/>
    <property type="project" value="InterPro"/>
</dbReference>